<accession>A0ABR8JMX9</accession>
<proteinExistence type="predicted"/>
<feature type="region of interest" description="Disordered" evidence="1">
    <location>
        <begin position="1"/>
        <end position="46"/>
    </location>
</feature>
<dbReference type="CDD" id="cd07812">
    <property type="entry name" value="SRPBCC"/>
    <property type="match status" value="1"/>
</dbReference>
<evidence type="ECO:0000313" key="3">
    <source>
        <dbReference type="EMBL" id="MBD2721354.1"/>
    </source>
</evidence>
<feature type="transmembrane region" description="Helical" evidence="2">
    <location>
        <begin position="144"/>
        <end position="170"/>
    </location>
</feature>
<comment type="caution">
    <text evidence="3">The sequence shown here is derived from an EMBL/GenBank/DDBJ whole genome shotgun (WGS) entry which is preliminary data.</text>
</comment>
<dbReference type="RefSeq" id="WP_190922594.1">
    <property type="nucleotide sequence ID" value="NZ_JACXAC010000001.1"/>
</dbReference>
<reference evidence="3 4" key="1">
    <citation type="submission" date="2020-09" db="EMBL/GenBank/DDBJ databases">
        <authorList>
            <person name="Kim M.K."/>
        </authorList>
    </citation>
    <scope>NUCLEOTIDE SEQUENCE [LARGE SCALE GENOMIC DNA]</scope>
    <source>
        <strain evidence="3 4">BT189</strain>
    </source>
</reference>
<keyword evidence="2" id="KW-1133">Transmembrane helix</keyword>
<keyword evidence="4" id="KW-1185">Reference proteome</keyword>
<evidence type="ECO:0000313" key="4">
    <source>
        <dbReference type="Proteomes" id="UP000606003"/>
    </source>
</evidence>
<dbReference type="InterPro" id="IPR023393">
    <property type="entry name" value="START-like_dom_sf"/>
</dbReference>
<protein>
    <submittedName>
        <fullName evidence="3">SRPBCC family protein</fullName>
    </submittedName>
</protein>
<keyword evidence="2" id="KW-0472">Membrane</keyword>
<feature type="transmembrane region" description="Helical" evidence="2">
    <location>
        <begin position="86"/>
        <end position="106"/>
    </location>
</feature>
<dbReference type="EMBL" id="JACXAC010000001">
    <property type="protein sequence ID" value="MBD2721354.1"/>
    <property type="molecule type" value="Genomic_DNA"/>
</dbReference>
<dbReference type="SUPFAM" id="SSF55961">
    <property type="entry name" value="Bet v1-like"/>
    <property type="match status" value="1"/>
</dbReference>
<name>A0ABR8JMX9_9BACT</name>
<keyword evidence="2" id="KW-0812">Transmembrane</keyword>
<sequence length="379" mass="41167">MLPSENQPEPTEPNPIENDPAAAPPFASFQTPPEQPAGTAFAHQPEEEESGSAWGSALLAIVGTALVAGVLGTLLMWLSLRRYESYGATLFCLSPTICSFVAVLLYRRKQPERAGGVWSVSWAVVAIMAVLASMLLLISSGGEGIICVLMALPFALVLALVGGLLGQAVVEMRGPRRPLPVLAAVVLLYPAAQEYEVRHPAPVLPRRVTTQRVVNAPPAAVWAVLMRPVTYPAANSWFRAGVVYPTRTAFALDSATGRRTLVCRYSQGLAHLPVVGWEPGRSLTFAVPPPSMPAPMRELSPYPSVHAPHLHGFFRVDSGTFRLQPLPGGRTLLEARTVYRHSIGPQFYWQLWSDYLLDTMHGQVLATLKEQAEASRTHE</sequence>
<organism evidence="3 4">
    <name type="scientific">Hymenobacter armeniacus</name>
    <dbReference type="NCBI Taxonomy" id="2771358"/>
    <lineage>
        <taxon>Bacteria</taxon>
        <taxon>Pseudomonadati</taxon>
        <taxon>Bacteroidota</taxon>
        <taxon>Cytophagia</taxon>
        <taxon>Cytophagales</taxon>
        <taxon>Hymenobacteraceae</taxon>
        <taxon>Hymenobacter</taxon>
    </lineage>
</organism>
<evidence type="ECO:0000256" key="2">
    <source>
        <dbReference type="SAM" id="Phobius"/>
    </source>
</evidence>
<dbReference type="Gene3D" id="3.30.530.20">
    <property type="match status" value="1"/>
</dbReference>
<feature type="transmembrane region" description="Helical" evidence="2">
    <location>
        <begin position="57"/>
        <end position="80"/>
    </location>
</feature>
<evidence type="ECO:0000256" key="1">
    <source>
        <dbReference type="SAM" id="MobiDB-lite"/>
    </source>
</evidence>
<gene>
    <name evidence="3" type="ORF">IC234_04385</name>
</gene>
<feature type="transmembrane region" description="Helical" evidence="2">
    <location>
        <begin position="118"/>
        <end position="138"/>
    </location>
</feature>
<dbReference type="Proteomes" id="UP000606003">
    <property type="component" value="Unassembled WGS sequence"/>
</dbReference>